<dbReference type="GeneID" id="8855550"/>
<evidence type="ECO:0000313" key="1">
    <source>
        <dbReference type="EMBL" id="EFC42100.1"/>
    </source>
</evidence>
<dbReference type="RefSeq" id="XP_002674844.1">
    <property type="nucleotide sequence ID" value="XM_002674798.1"/>
</dbReference>
<evidence type="ECO:0000313" key="2">
    <source>
        <dbReference type="Proteomes" id="UP000006671"/>
    </source>
</evidence>
<sequence>MIQHLDQDLFSYLVSFLPRSDRAILVENLKHLNRYFFKLFDPSSSNKNSELNSSTVLREEEFDDCLHSESLMKIFDNLYIPTIHVKANVVQGGGELMEEMIGILKRSEGVECLLGSDKEFLVELEFPDEKMMHGNGRYSNIWELLERSCKYWVDARVSLIKLFTEWKYSKKSLNSETLSEYSNRNGLILNVCRLVNKFRIHLILDNDTYSNHDIWKYSETVGFQKGYFRVSDNSIPDMAISILANMMSQLILPKMDTFCNLPLEGLYSEMEMKYIRATMRLNQWNLLYKFLNIQQNIICRHMSKVFHSNSLTIVKQTTKSELYHKNAEDIIYIFSLIPMDLLQTVHRIRLVKIFLENFYSSELNISDEYREKYIQKFPDDAMHSNGIHIFDSSSSSPLVSNQKIQFTFETVQFFKKCFATIRQNCFYMPKYPSLSLKAICHEISDDLIYTEDTTIGKIDRICVENCIRGVTAPIFFIPCVTYWSMVGLTCSCINPYLYKDGKSTIMSCLDYDIFNYVFWSTGCYPYSICTCCLPLEYAEVEQRRIDDNKFRHHTTCNIL</sequence>
<gene>
    <name evidence="1" type="ORF">NAEGRDRAFT_69861</name>
</gene>
<reference evidence="1 2" key="1">
    <citation type="journal article" date="2010" name="Cell">
        <title>The genome of Naegleria gruberi illuminates early eukaryotic versatility.</title>
        <authorList>
            <person name="Fritz-Laylin L.K."/>
            <person name="Prochnik S.E."/>
            <person name="Ginger M.L."/>
            <person name="Dacks J.B."/>
            <person name="Carpenter M.L."/>
            <person name="Field M.C."/>
            <person name="Kuo A."/>
            <person name="Paredez A."/>
            <person name="Chapman J."/>
            <person name="Pham J."/>
            <person name="Shu S."/>
            <person name="Neupane R."/>
            <person name="Cipriano M."/>
            <person name="Mancuso J."/>
            <person name="Tu H."/>
            <person name="Salamov A."/>
            <person name="Lindquist E."/>
            <person name="Shapiro H."/>
            <person name="Lucas S."/>
            <person name="Grigoriev I.V."/>
            <person name="Cande W.Z."/>
            <person name="Fulton C."/>
            <person name="Rokhsar D.S."/>
            <person name="Dawson S.C."/>
        </authorList>
    </citation>
    <scope>NUCLEOTIDE SEQUENCE [LARGE SCALE GENOMIC DNA]</scope>
    <source>
        <strain evidence="1 2">NEG-M</strain>
    </source>
</reference>
<dbReference type="InParanoid" id="D2VLQ3"/>
<keyword evidence="2" id="KW-1185">Reference proteome</keyword>
<proteinExistence type="predicted"/>
<dbReference type="Proteomes" id="UP000006671">
    <property type="component" value="Unassembled WGS sequence"/>
</dbReference>
<protein>
    <submittedName>
        <fullName evidence="1">Predicted protein</fullName>
    </submittedName>
</protein>
<name>D2VLQ3_NAEGR</name>
<dbReference type="KEGG" id="ngr:NAEGRDRAFT_69861"/>
<organism evidence="2">
    <name type="scientific">Naegleria gruberi</name>
    <name type="common">Amoeba</name>
    <dbReference type="NCBI Taxonomy" id="5762"/>
    <lineage>
        <taxon>Eukaryota</taxon>
        <taxon>Discoba</taxon>
        <taxon>Heterolobosea</taxon>
        <taxon>Tetramitia</taxon>
        <taxon>Eutetramitia</taxon>
        <taxon>Vahlkampfiidae</taxon>
        <taxon>Naegleria</taxon>
    </lineage>
</organism>
<dbReference type="EMBL" id="GG738881">
    <property type="protein sequence ID" value="EFC42100.1"/>
    <property type="molecule type" value="Genomic_DNA"/>
</dbReference>
<dbReference type="AlphaFoldDB" id="D2VLQ3"/>
<accession>D2VLQ3</accession>
<dbReference type="VEuPathDB" id="AmoebaDB:NAEGRDRAFT_69861"/>